<feature type="region of interest" description="Disordered" evidence="17">
    <location>
        <begin position="1373"/>
        <end position="1400"/>
    </location>
</feature>
<keyword evidence="6" id="KW-0732">Signal</keyword>
<evidence type="ECO:0000256" key="10">
    <source>
        <dbReference type="ARBA" id="ARBA00023136"/>
    </source>
</evidence>
<keyword evidence="21" id="KW-1185">Reference proteome</keyword>
<dbReference type="InterPro" id="IPR001170">
    <property type="entry name" value="ANPR/GUC"/>
</dbReference>
<evidence type="ECO:0000256" key="15">
    <source>
        <dbReference type="RuleBase" id="RU000405"/>
    </source>
</evidence>
<evidence type="ECO:0000256" key="1">
    <source>
        <dbReference type="ARBA" id="ARBA00001436"/>
    </source>
</evidence>
<dbReference type="SUPFAM" id="SSF53822">
    <property type="entry name" value="Periplasmic binding protein-like I"/>
    <property type="match status" value="4"/>
</dbReference>
<evidence type="ECO:0000256" key="3">
    <source>
        <dbReference type="ARBA" id="ARBA00012202"/>
    </source>
</evidence>
<feature type="transmembrane region" description="Helical" evidence="18">
    <location>
        <begin position="1238"/>
        <end position="1261"/>
    </location>
</feature>
<dbReference type="InterPro" id="IPR001054">
    <property type="entry name" value="A/G_cyclase"/>
</dbReference>
<accession>A0AAF5DIJ3</accession>
<evidence type="ECO:0000256" key="16">
    <source>
        <dbReference type="RuleBase" id="RU003431"/>
    </source>
</evidence>
<dbReference type="EC" id="4.6.1.2" evidence="3 16"/>
<keyword evidence="12" id="KW-0325">Glycoprotein</keyword>
<organism evidence="21 22">
    <name type="scientific">Strongyloides stercoralis</name>
    <name type="common">Threadworm</name>
    <dbReference type="NCBI Taxonomy" id="6248"/>
    <lineage>
        <taxon>Eukaryota</taxon>
        <taxon>Metazoa</taxon>
        <taxon>Ecdysozoa</taxon>
        <taxon>Nematoda</taxon>
        <taxon>Chromadorea</taxon>
        <taxon>Rhabditida</taxon>
        <taxon>Tylenchina</taxon>
        <taxon>Panagrolaimomorpha</taxon>
        <taxon>Strongyloidoidea</taxon>
        <taxon>Strongyloididae</taxon>
        <taxon>Strongyloides</taxon>
    </lineage>
</organism>
<dbReference type="GO" id="GO:0005886">
    <property type="term" value="C:plasma membrane"/>
    <property type="evidence" value="ECO:0007669"/>
    <property type="project" value="UniProtKB-SubCell"/>
</dbReference>
<dbReference type="Pfam" id="PF00211">
    <property type="entry name" value="Guanylate_cyc"/>
    <property type="match status" value="1"/>
</dbReference>
<dbReference type="CDD" id="cd07302">
    <property type="entry name" value="CHD"/>
    <property type="match status" value="1"/>
</dbReference>
<dbReference type="AlphaFoldDB" id="A0AAF5DIJ3"/>
<dbReference type="SMART" id="SM00044">
    <property type="entry name" value="CYCc"/>
    <property type="match status" value="1"/>
</dbReference>
<dbReference type="Gene3D" id="6.10.250.780">
    <property type="match status" value="1"/>
</dbReference>
<evidence type="ECO:0000256" key="2">
    <source>
        <dbReference type="ARBA" id="ARBA00004251"/>
    </source>
</evidence>
<reference evidence="22" key="1">
    <citation type="submission" date="2024-02" db="UniProtKB">
        <authorList>
            <consortium name="WormBaseParasite"/>
        </authorList>
    </citation>
    <scope>IDENTIFICATION</scope>
</reference>
<comment type="catalytic activity">
    <reaction evidence="1 16">
        <text>GTP = 3',5'-cyclic GMP + diphosphate</text>
        <dbReference type="Rhea" id="RHEA:13665"/>
        <dbReference type="ChEBI" id="CHEBI:33019"/>
        <dbReference type="ChEBI" id="CHEBI:37565"/>
        <dbReference type="ChEBI" id="CHEBI:57746"/>
        <dbReference type="EC" id="4.6.1.2"/>
    </reaction>
</comment>
<proteinExistence type="inferred from homology"/>
<keyword evidence="8 18" id="KW-1133">Transmembrane helix</keyword>
<keyword evidence="9" id="KW-0342">GTP-binding</keyword>
<dbReference type="GO" id="GO:0004016">
    <property type="term" value="F:adenylate cyclase activity"/>
    <property type="evidence" value="ECO:0007669"/>
    <property type="project" value="TreeGrafter"/>
</dbReference>
<keyword evidence="4" id="KW-1003">Cell membrane</keyword>
<dbReference type="Proteomes" id="UP000035681">
    <property type="component" value="Unplaced"/>
</dbReference>
<dbReference type="GO" id="GO:0004672">
    <property type="term" value="F:protein kinase activity"/>
    <property type="evidence" value="ECO:0007669"/>
    <property type="project" value="InterPro"/>
</dbReference>
<dbReference type="GO" id="GO:0005524">
    <property type="term" value="F:ATP binding"/>
    <property type="evidence" value="ECO:0007669"/>
    <property type="project" value="InterPro"/>
</dbReference>
<sequence>FSTNYGTIQILFTFLYCNIPYILMINDNSIDYIKKIDYETLFPLRGALFLPKAFKNSNKNLLATVESVMPILDIAILDAHKKYLSKWTKKRYWMKVKAFPISECEDQKTAAWSALKAIEWATIKNLHVSFGPSCDYALATINRILSFYEVPMFSNAGFTEFFHDKTLSYLTRIGIIMEKIEKLIGDLSQMYNWKKLQLHYQKNFWHTELLENSFCKIIMNDIYGRYSGKMNVQYSILTKSNYRDYLKANVGVEYGKEEMYSKEEELFNIVEGNYIFRKFMDKSKISNNLLNNINKFLKNGNKKRINQEVDKNIFNNTLNINENNKIMERHHKKRYRNKRDSDIFKYKNDYETKPFYILIPLPEKANEAPECKYRNPFNLDLLSVRPVVEEAIEDIQNKIFPNRKIQLIPFFNDTKCSDAIGPNYAVELYKQDKLDCIIGYAFVYSLATISRLSTQWKNGIPIISPIGLTSNLDNKTEYKYLTRITGSYKGVGSATSKIMKTINITNVLFLLHEPRLVRTQDIPYSECFHIIGSLIYELVNNNDFIKKQDSYDVIDETLHNITVYKEKLKKLSVKGNVLPSKESEFDHFRLTINKALPVIDIAIDDAVEQGYVPKGFLNVTTHDSRYWQDISLAERYAVQGVVQAYTENRLDVIFGFADFYSLATVAKVSPSLGDGVPVLTTAGMISQLGSKKIYPYLIRMQGSITQMADSVYQLVAYQDTTTRTIENMQTSAIRNRTIPSISTNLDGSGDSGETEISSYCYFSLYAIKSYFTSKNQHFKDVWKMSAPSLAFDEDNNVSQSDLKNWLKLGSTYANESSTPNFPPIDIVIALPKDGTNKKTNPYGLDMLKSKPVFDVVLEDIYYEKKLLPVNFFRLTYVDTENSDAIGPQRVIDRYCANKVDAVMGLPYVYGLAPIARFSVFWNLGVPVFSTSAKVDIFSNREQFPLLTRLTESNARLGSVFDQVIPIQAKKLFFYFHEQENQTLGIGKSECYFTLKAMKNNIRSDKFGEDHSIIILCASPDTVRDIMLAAYDLGMTQSGEYVFINIDVSTGSHAEQPWLRSNDTNPKNNEIAEQAYKALKTISLRRSAMAEYDDFEKKVKKRAEEVYNYKNITGKEYEMNNFISAFYDAVLLYAIALNKTISEGKDARSGKHITNKMWGITFKGITGNVSIDKNGDRYSDYSLLDLDPKERKFVEVAYYSGNKNELKKVSDFHWVGGSPPKDSPVCGWDNSLCNNGEKYYPHLLVAAIVVIIFLAAAFIFFYRRYRLEKEIAAMSWKIRWEELKSKNSESHEKKYFKKKHKSHKAVLYNDPNADQHDALLRINSNGSVNSDKFTDEDPEYMNMRQRLRSSSSGATRKISAMIFDRKLSLFTRKKSSPTSDKNYDENNTSSPIDTGNKKLGTHSEDLEYGNGGFSFKNRKLSVQYSNGSVKSGGSVETIHMASNSKIFIRYAYYKGQTAAVKMLKIDPVKYPKLELSRDTLMEFKRIREYSHDHIIRVMGACVDPPNYCIVTEYCQRGSLEDILEDEKIKLDTMMKFSLLHDLVKGMNFLHHSEIRSHGRLKPSNCVVDSRFVLKITDYGLNELRAYEEISQEKDDSHEYWKKFMYTAPELLRLPNPPRGGTQKGDVYSFGLITHEVVYRCGPFYRGDESPDPKFIYEQIFKGPSIGKEVYRPILLDEVPNDEGGPSKPENMEQLTALMQRCWSENPMDRPEFSEIRKIAGSLNKDNETTNLVDNLLKRMEQYANNLETLVEERTQEYLAEKKKVEELLHQLLPPSVAVQLIAGNSVQAESYDCVTIYFSDIVGFTSLSSVSTPMQVVTLLNDLYLAFDGVVDNFKVYKVETIGDAYMVVSGLPERRDDHASQIAQMSLALLHKVKTFVIRHRPKEQLKLRIGMHSGSVVAGVVGSKMPRYCLFGDTVNTSSRMESNGMPLKIHVSSQTYDILSKDPDFHLELRGEVEMKGKGLQTTYWLKGYKDQQIPDFGPDYSNYKMPLKKQ</sequence>
<protein>
    <recommendedName>
        <fullName evidence="3 16">Guanylate cyclase</fullName>
        <ecNumber evidence="3 16">4.6.1.2</ecNumber>
    </recommendedName>
</protein>
<dbReference type="PANTHER" id="PTHR11920:SF494">
    <property type="entry name" value="ATRIAL NATRIURETIC PEPTIDE RECEPTOR 2"/>
    <property type="match status" value="1"/>
</dbReference>
<dbReference type="GO" id="GO:0007168">
    <property type="term" value="P:receptor guanylyl cyclase signaling pathway"/>
    <property type="evidence" value="ECO:0007669"/>
    <property type="project" value="TreeGrafter"/>
</dbReference>
<name>A0AAF5DIJ3_STRER</name>
<dbReference type="WBParaSite" id="TCONS_00012233.p1">
    <property type="protein sequence ID" value="TCONS_00012233.p1"/>
    <property type="gene ID" value="XLOC_007745"/>
</dbReference>
<dbReference type="GO" id="GO:0035556">
    <property type="term" value="P:intracellular signal transduction"/>
    <property type="evidence" value="ECO:0007669"/>
    <property type="project" value="InterPro"/>
</dbReference>
<keyword evidence="13 15" id="KW-0456">Lyase</keyword>
<dbReference type="GO" id="GO:0004383">
    <property type="term" value="F:guanylate cyclase activity"/>
    <property type="evidence" value="ECO:0007669"/>
    <property type="project" value="UniProtKB-EC"/>
</dbReference>
<keyword evidence="11" id="KW-0675">Receptor</keyword>
<evidence type="ECO:0000256" key="17">
    <source>
        <dbReference type="SAM" id="MobiDB-lite"/>
    </source>
</evidence>
<evidence type="ECO:0000256" key="14">
    <source>
        <dbReference type="ARBA" id="ARBA00023293"/>
    </source>
</evidence>
<dbReference type="Gene3D" id="1.10.510.10">
    <property type="entry name" value="Transferase(Phosphotransferase) domain 1"/>
    <property type="match status" value="1"/>
</dbReference>
<keyword evidence="5 18" id="KW-0812">Transmembrane</keyword>
<evidence type="ECO:0000256" key="7">
    <source>
        <dbReference type="ARBA" id="ARBA00022741"/>
    </source>
</evidence>
<dbReference type="Pfam" id="PF07714">
    <property type="entry name" value="PK_Tyr_Ser-Thr"/>
    <property type="match status" value="1"/>
</dbReference>
<dbReference type="InterPro" id="IPR011009">
    <property type="entry name" value="Kinase-like_dom_sf"/>
</dbReference>
<evidence type="ECO:0000313" key="22">
    <source>
        <dbReference type="WBParaSite" id="TCONS_00012233.p1"/>
    </source>
</evidence>
<dbReference type="PROSITE" id="PS50011">
    <property type="entry name" value="PROTEIN_KINASE_DOM"/>
    <property type="match status" value="1"/>
</dbReference>
<evidence type="ECO:0000259" key="20">
    <source>
        <dbReference type="PROSITE" id="PS50125"/>
    </source>
</evidence>
<evidence type="ECO:0000259" key="19">
    <source>
        <dbReference type="PROSITE" id="PS50011"/>
    </source>
</evidence>
<evidence type="ECO:0000256" key="5">
    <source>
        <dbReference type="ARBA" id="ARBA00022692"/>
    </source>
</evidence>
<keyword evidence="10 18" id="KW-0472">Membrane</keyword>
<feature type="domain" description="Protein kinase" evidence="19">
    <location>
        <begin position="1423"/>
        <end position="1721"/>
    </location>
</feature>
<dbReference type="FunFam" id="3.30.70.1230:FF:000004">
    <property type="entry name" value="Guanylate cyclase"/>
    <property type="match status" value="1"/>
</dbReference>
<dbReference type="InterPro" id="IPR001245">
    <property type="entry name" value="Ser-Thr/Tyr_kinase_cat_dom"/>
</dbReference>
<evidence type="ECO:0000256" key="12">
    <source>
        <dbReference type="ARBA" id="ARBA00023180"/>
    </source>
</evidence>
<dbReference type="PRINTS" id="PR00255">
    <property type="entry name" value="NATPEPTIDER"/>
</dbReference>
<evidence type="ECO:0000256" key="11">
    <source>
        <dbReference type="ARBA" id="ARBA00023170"/>
    </source>
</evidence>
<feature type="domain" description="Guanylate cyclase" evidence="20">
    <location>
        <begin position="1794"/>
        <end position="1923"/>
    </location>
</feature>
<evidence type="ECO:0000256" key="6">
    <source>
        <dbReference type="ARBA" id="ARBA00022729"/>
    </source>
</evidence>
<dbReference type="PROSITE" id="PS00452">
    <property type="entry name" value="GUANYLATE_CYCLASE_1"/>
    <property type="match status" value="1"/>
</dbReference>
<dbReference type="SUPFAM" id="SSF56112">
    <property type="entry name" value="Protein kinase-like (PK-like)"/>
    <property type="match status" value="1"/>
</dbReference>
<dbReference type="PANTHER" id="PTHR11920">
    <property type="entry name" value="GUANYLYL CYCLASE"/>
    <property type="match status" value="1"/>
</dbReference>
<evidence type="ECO:0000256" key="18">
    <source>
        <dbReference type="SAM" id="Phobius"/>
    </source>
</evidence>
<comment type="similarity">
    <text evidence="15">Belongs to the adenylyl cyclase class-4/guanylyl cyclase family.</text>
</comment>
<dbReference type="GO" id="GO:0005525">
    <property type="term" value="F:GTP binding"/>
    <property type="evidence" value="ECO:0007669"/>
    <property type="project" value="UniProtKB-KW"/>
</dbReference>
<dbReference type="GO" id="GO:0001653">
    <property type="term" value="F:peptide receptor activity"/>
    <property type="evidence" value="ECO:0007669"/>
    <property type="project" value="TreeGrafter"/>
</dbReference>
<keyword evidence="14 16" id="KW-0141">cGMP biosynthesis</keyword>
<dbReference type="FunFam" id="1.10.510.10:FF:000420">
    <property type="entry name" value="Guanylate cyclase"/>
    <property type="match status" value="1"/>
</dbReference>
<dbReference type="Gene3D" id="3.30.70.1230">
    <property type="entry name" value="Nucleotide cyclase"/>
    <property type="match status" value="1"/>
</dbReference>
<evidence type="ECO:0000256" key="4">
    <source>
        <dbReference type="ARBA" id="ARBA00022475"/>
    </source>
</evidence>
<dbReference type="Pfam" id="PF01094">
    <property type="entry name" value="ANF_receptor"/>
    <property type="match status" value="3"/>
</dbReference>
<dbReference type="Gene3D" id="3.40.50.2300">
    <property type="match status" value="6"/>
</dbReference>
<evidence type="ECO:0000256" key="13">
    <source>
        <dbReference type="ARBA" id="ARBA00023239"/>
    </source>
</evidence>
<dbReference type="InterPro" id="IPR028082">
    <property type="entry name" value="Peripla_BP_I"/>
</dbReference>
<keyword evidence="7" id="KW-0547">Nucleotide-binding</keyword>
<evidence type="ECO:0000256" key="8">
    <source>
        <dbReference type="ARBA" id="ARBA00022989"/>
    </source>
</evidence>
<dbReference type="PROSITE" id="PS50125">
    <property type="entry name" value="GUANYLATE_CYCLASE_2"/>
    <property type="match status" value="1"/>
</dbReference>
<dbReference type="InterPro" id="IPR050401">
    <property type="entry name" value="Cyclic_nucleotide_synthase"/>
</dbReference>
<dbReference type="InterPro" id="IPR001828">
    <property type="entry name" value="ANF_lig-bd_rcpt"/>
</dbReference>
<dbReference type="InterPro" id="IPR029787">
    <property type="entry name" value="Nucleotide_cyclase"/>
</dbReference>
<comment type="subcellular location">
    <subcellularLocation>
        <location evidence="2">Cell membrane</location>
        <topology evidence="2">Single-pass type I membrane protein</topology>
    </subcellularLocation>
</comment>
<evidence type="ECO:0000256" key="9">
    <source>
        <dbReference type="ARBA" id="ARBA00023134"/>
    </source>
</evidence>
<dbReference type="SUPFAM" id="SSF55073">
    <property type="entry name" value="Nucleotide cyclase"/>
    <property type="match status" value="1"/>
</dbReference>
<feature type="compositionally biased region" description="Polar residues" evidence="17">
    <location>
        <begin position="1375"/>
        <end position="1392"/>
    </location>
</feature>
<dbReference type="InterPro" id="IPR000719">
    <property type="entry name" value="Prot_kinase_dom"/>
</dbReference>
<evidence type="ECO:0000313" key="21">
    <source>
        <dbReference type="Proteomes" id="UP000035681"/>
    </source>
</evidence>
<dbReference type="InterPro" id="IPR018297">
    <property type="entry name" value="A/G_cyclase_CS"/>
</dbReference>